<comment type="catalytic activity">
    <reaction evidence="13">
        <text>4-methyl-5-(2-phosphooxyethyl)-thiazole + 4-amino-2-methyl-5-(diphosphooxymethyl)pyrimidine + H(+) = thiamine phosphate + diphosphate</text>
        <dbReference type="Rhea" id="RHEA:22328"/>
        <dbReference type="ChEBI" id="CHEBI:15378"/>
        <dbReference type="ChEBI" id="CHEBI:33019"/>
        <dbReference type="ChEBI" id="CHEBI:37575"/>
        <dbReference type="ChEBI" id="CHEBI:57841"/>
        <dbReference type="ChEBI" id="CHEBI:58296"/>
        <dbReference type="EC" id="2.5.1.3"/>
    </reaction>
</comment>
<reference evidence="19" key="2">
    <citation type="submission" date="2020-11" db="EMBL/GenBank/DDBJ databases">
        <authorList>
            <consortium name="DOE Joint Genome Institute"/>
            <person name="Kuo A."/>
            <person name="Miyauchi S."/>
            <person name="Kiss E."/>
            <person name="Drula E."/>
            <person name="Kohler A."/>
            <person name="Sanchez-Garcia M."/>
            <person name="Andreopoulos B."/>
            <person name="Barry K.W."/>
            <person name="Bonito G."/>
            <person name="Buee M."/>
            <person name="Carver A."/>
            <person name="Chen C."/>
            <person name="Cichocki N."/>
            <person name="Clum A."/>
            <person name="Culley D."/>
            <person name="Crous P.W."/>
            <person name="Fauchery L."/>
            <person name="Girlanda M."/>
            <person name="Hayes R."/>
            <person name="Keri Z."/>
            <person name="Labutti K."/>
            <person name="Lipzen A."/>
            <person name="Lombard V."/>
            <person name="Magnuson J."/>
            <person name="Maillard F."/>
            <person name="Morin E."/>
            <person name="Murat C."/>
            <person name="Nolan M."/>
            <person name="Ohm R."/>
            <person name="Pangilinan J."/>
            <person name="Pereira M."/>
            <person name="Perotto S."/>
            <person name="Peter M."/>
            <person name="Riley R."/>
            <person name="Sitrit Y."/>
            <person name="Stielow B."/>
            <person name="Szollosi G."/>
            <person name="Zifcakova L."/>
            <person name="Stursova M."/>
            <person name="Spatafora J.W."/>
            <person name="Tedersoo L."/>
            <person name="Vaario L.-M."/>
            <person name="Yamada A."/>
            <person name="Yan M."/>
            <person name="Wang P."/>
            <person name="Xu J."/>
            <person name="Bruns T."/>
            <person name="Baldrian P."/>
            <person name="Vilgalys R."/>
            <person name="Henrissat B."/>
            <person name="Grigoriev I.V."/>
            <person name="Hibbett D."/>
            <person name="Nagy L.G."/>
            <person name="Martin F.M."/>
        </authorList>
    </citation>
    <scope>NUCLEOTIDE SEQUENCE</scope>
    <source>
        <strain evidence="19">UH-Tt-Lm1</strain>
    </source>
</reference>
<keyword evidence="7" id="KW-0479">Metal-binding</keyword>
<evidence type="ECO:0000256" key="11">
    <source>
        <dbReference type="ARBA" id="ARBA00022842"/>
    </source>
</evidence>
<protein>
    <submittedName>
        <fullName evidence="19">Hydroxyethylthiazole kinase</fullName>
    </submittedName>
</protein>
<evidence type="ECO:0000256" key="5">
    <source>
        <dbReference type="ARBA" id="ARBA00005165"/>
    </source>
</evidence>
<dbReference type="NCBIfam" id="NF006830">
    <property type="entry name" value="PRK09355.1"/>
    <property type="match status" value="1"/>
</dbReference>
<evidence type="ECO:0000256" key="7">
    <source>
        <dbReference type="ARBA" id="ARBA00022723"/>
    </source>
</evidence>
<evidence type="ECO:0000256" key="15">
    <source>
        <dbReference type="ARBA" id="ARBA00047883"/>
    </source>
</evidence>
<evidence type="ECO:0000256" key="2">
    <source>
        <dbReference type="ARBA" id="ARBA00001946"/>
    </source>
</evidence>
<dbReference type="SUPFAM" id="SSF51391">
    <property type="entry name" value="Thiamin phosphate synthase"/>
    <property type="match status" value="1"/>
</dbReference>
<comment type="similarity">
    <text evidence="17">In the N-terminal section; belongs to the thiamine-phosphate synthase family.</text>
</comment>
<evidence type="ECO:0000256" key="4">
    <source>
        <dbReference type="ARBA" id="ARBA00004868"/>
    </source>
</evidence>
<keyword evidence="9 19" id="KW-0418">Kinase</keyword>
<dbReference type="HAMAP" id="MF_00097">
    <property type="entry name" value="TMP_synthase"/>
    <property type="match status" value="1"/>
</dbReference>
<dbReference type="GO" id="GO:0004417">
    <property type="term" value="F:hydroxyethylthiazole kinase activity"/>
    <property type="evidence" value="ECO:0007669"/>
    <property type="project" value="UniProtKB-EC"/>
</dbReference>
<reference evidence="19" key="1">
    <citation type="journal article" date="2020" name="Nat. Commun.">
        <title>Large-scale genome sequencing of mycorrhizal fungi provides insights into the early evolution of symbiotic traits.</title>
        <authorList>
            <person name="Miyauchi S."/>
            <person name="Kiss E."/>
            <person name="Kuo A."/>
            <person name="Drula E."/>
            <person name="Kohler A."/>
            <person name="Sanchez-Garcia M."/>
            <person name="Morin E."/>
            <person name="Andreopoulos B."/>
            <person name="Barry K.W."/>
            <person name="Bonito G."/>
            <person name="Buee M."/>
            <person name="Carver A."/>
            <person name="Chen C."/>
            <person name="Cichocki N."/>
            <person name="Clum A."/>
            <person name="Culley D."/>
            <person name="Crous P.W."/>
            <person name="Fauchery L."/>
            <person name="Girlanda M."/>
            <person name="Hayes R.D."/>
            <person name="Keri Z."/>
            <person name="LaButti K."/>
            <person name="Lipzen A."/>
            <person name="Lombard V."/>
            <person name="Magnuson J."/>
            <person name="Maillard F."/>
            <person name="Murat C."/>
            <person name="Nolan M."/>
            <person name="Ohm R.A."/>
            <person name="Pangilinan J."/>
            <person name="Pereira M.F."/>
            <person name="Perotto S."/>
            <person name="Peter M."/>
            <person name="Pfister S."/>
            <person name="Riley R."/>
            <person name="Sitrit Y."/>
            <person name="Stielow J.B."/>
            <person name="Szollosi G."/>
            <person name="Zifcakova L."/>
            <person name="Stursova M."/>
            <person name="Spatafora J.W."/>
            <person name="Tedersoo L."/>
            <person name="Vaario L.M."/>
            <person name="Yamada A."/>
            <person name="Yan M."/>
            <person name="Wang P."/>
            <person name="Xu J."/>
            <person name="Bruns T."/>
            <person name="Baldrian P."/>
            <person name="Vilgalys R."/>
            <person name="Dunand C."/>
            <person name="Henrissat B."/>
            <person name="Grigoriev I.V."/>
            <person name="Hibbett D."/>
            <person name="Nagy L.G."/>
            <person name="Martin F.M."/>
        </authorList>
    </citation>
    <scope>NUCLEOTIDE SEQUENCE</scope>
    <source>
        <strain evidence="19">UH-Tt-Lm1</strain>
    </source>
</reference>
<dbReference type="GO" id="GO:0005737">
    <property type="term" value="C:cytoplasm"/>
    <property type="evidence" value="ECO:0007669"/>
    <property type="project" value="TreeGrafter"/>
</dbReference>
<evidence type="ECO:0000256" key="13">
    <source>
        <dbReference type="ARBA" id="ARBA00047334"/>
    </source>
</evidence>
<dbReference type="CDD" id="cd01170">
    <property type="entry name" value="THZ_kinase"/>
    <property type="match status" value="1"/>
</dbReference>
<evidence type="ECO:0000313" key="20">
    <source>
        <dbReference type="Proteomes" id="UP000736335"/>
    </source>
</evidence>
<dbReference type="InterPro" id="IPR013785">
    <property type="entry name" value="Aldolase_TIM"/>
</dbReference>
<dbReference type="HAMAP" id="MF_00228">
    <property type="entry name" value="Thz_kinase"/>
    <property type="match status" value="1"/>
</dbReference>
<comment type="catalytic activity">
    <reaction evidence="14">
        <text>2-(2-carboxy-4-methylthiazol-5-yl)ethyl phosphate + 4-amino-2-methyl-5-(diphosphooxymethyl)pyrimidine + 2 H(+) = thiamine phosphate + CO2 + diphosphate</text>
        <dbReference type="Rhea" id="RHEA:47848"/>
        <dbReference type="ChEBI" id="CHEBI:15378"/>
        <dbReference type="ChEBI" id="CHEBI:16526"/>
        <dbReference type="ChEBI" id="CHEBI:33019"/>
        <dbReference type="ChEBI" id="CHEBI:37575"/>
        <dbReference type="ChEBI" id="CHEBI:57841"/>
        <dbReference type="ChEBI" id="CHEBI:62890"/>
        <dbReference type="EC" id="2.5.1.3"/>
    </reaction>
</comment>
<sequence>MDFDYSLYLVTNRDCLPDGITYEESLEQALKGGVTIVQVREKSADTGEFLEIARATKRICDKYNVPLIIDDRIDIALAVGADGVHLGQTDMPLEVARKLLPANVIIGISCRTSEEVKRAVAGGADYIGIGTIYATSTKVVKTPLVGPRNIGEILAALDDTSVKSVAIGGIKSTNAVRTLFGSITASGKSLDGLAVISDIVASREPLIAAKRLKDSVSHFKASRTRFSLGDYTTESLKGSVGKALKYVRQLSPLVHQITNTVVTTQSANATIALGASPIMATSPEEMEDLAKIPGGLLINFGTLTSLEGMIAAGQYANQNKKPIIFDPVGVGATSFRKLKAAELLNAWQATVIKGNPAEIGALSNSSEVQSKGVDSAGSGFADPASVVRALALRERCVVGMTGEVDWVSDGKHVARLANGHSLLGHITGSGCMVGTSVATFCGALSVAEKKVSLNPLADGDMFVATIAGISAVAVASEIAALRPDVQGPGTFLPALIDELSKLTPEVLSEKVNVEIVS</sequence>
<comment type="catalytic activity">
    <reaction evidence="15">
        <text>2-[(2R,5Z)-2-carboxy-4-methylthiazol-5(2H)-ylidene]ethyl phosphate + 4-amino-2-methyl-5-(diphosphooxymethyl)pyrimidine + 2 H(+) = thiamine phosphate + CO2 + diphosphate</text>
        <dbReference type="Rhea" id="RHEA:47844"/>
        <dbReference type="ChEBI" id="CHEBI:15378"/>
        <dbReference type="ChEBI" id="CHEBI:16526"/>
        <dbReference type="ChEBI" id="CHEBI:33019"/>
        <dbReference type="ChEBI" id="CHEBI:37575"/>
        <dbReference type="ChEBI" id="CHEBI:57841"/>
        <dbReference type="ChEBI" id="CHEBI:62899"/>
        <dbReference type="EC" id="2.5.1.3"/>
    </reaction>
</comment>
<dbReference type="NCBIfam" id="TIGR00694">
    <property type="entry name" value="thiM"/>
    <property type="match status" value="1"/>
</dbReference>
<dbReference type="Pfam" id="PF02110">
    <property type="entry name" value="HK"/>
    <property type="match status" value="1"/>
</dbReference>
<comment type="pathway">
    <text evidence="5">Cofactor biosynthesis; thiamine diphosphate biosynthesis; thiamine phosphate from 4-amino-2-methyl-5-diphosphomethylpyrimidine and 4-methyl-5-(2-phosphoethyl)-thiazole: step 1/1.</text>
</comment>
<comment type="function">
    <text evidence="3">Condenses 4-methyl-5-(beta-hydroxyethyl)thiazole monophosphate (THZ-P) and 2-methyl-4-amino-5-hydroxymethyl pyrimidine pyrophosphate (HMP-PP) to form thiamine monophosphate (TMP).</text>
</comment>
<evidence type="ECO:0000256" key="17">
    <source>
        <dbReference type="ARBA" id="ARBA00061283"/>
    </source>
</evidence>
<keyword evidence="11" id="KW-0460">Magnesium</keyword>
<evidence type="ECO:0000256" key="16">
    <source>
        <dbReference type="ARBA" id="ARBA00061146"/>
    </source>
</evidence>
<gene>
    <name evidence="19" type="ORF">BJ322DRAFT_1152458</name>
</gene>
<evidence type="ECO:0000259" key="18">
    <source>
        <dbReference type="Pfam" id="PF02581"/>
    </source>
</evidence>
<comment type="caution">
    <text evidence="19">The sequence shown here is derived from an EMBL/GenBank/DDBJ whole genome shotgun (WGS) entry which is preliminary data.</text>
</comment>
<dbReference type="GO" id="GO:0000287">
    <property type="term" value="F:magnesium ion binding"/>
    <property type="evidence" value="ECO:0007669"/>
    <property type="project" value="InterPro"/>
</dbReference>
<keyword evidence="12" id="KW-0784">Thiamine biosynthesis</keyword>
<evidence type="ECO:0000256" key="3">
    <source>
        <dbReference type="ARBA" id="ARBA00003814"/>
    </source>
</evidence>
<evidence type="ECO:0000256" key="12">
    <source>
        <dbReference type="ARBA" id="ARBA00022977"/>
    </source>
</evidence>
<feature type="domain" description="Thiamine phosphate synthase/TenI" evidence="18">
    <location>
        <begin position="7"/>
        <end position="199"/>
    </location>
</feature>
<dbReference type="PANTHER" id="PTHR20857">
    <property type="entry name" value="THIAMINE-PHOSPHATE PYROPHOSPHORYLASE"/>
    <property type="match status" value="1"/>
</dbReference>
<organism evidence="19 20">
    <name type="scientific">Thelephora terrestris</name>
    <dbReference type="NCBI Taxonomy" id="56493"/>
    <lineage>
        <taxon>Eukaryota</taxon>
        <taxon>Fungi</taxon>
        <taxon>Dikarya</taxon>
        <taxon>Basidiomycota</taxon>
        <taxon>Agaricomycotina</taxon>
        <taxon>Agaricomycetes</taxon>
        <taxon>Thelephorales</taxon>
        <taxon>Thelephoraceae</taxon>
        <taxon>Thelephora</taxon>
    </lineage>
</organism>
<dbReference type="OrthoDB" id="4994at2759"/>
<proteinExistence type="inferred from homology"/>
<evidence type="ECO:0000256" key="9">
    <source>
        <dbReference type="ARBA" id="ARBA00022777"/>
    </source>
</evidence>
<evidence type="ECO:0000256" key="8">
    <source>
        <dbReference type="ARBA" id="ARBA00022741"/>
    </source>
</evidence>
<evidence type="ECO:0000313" key="19">
    <source>
        <dbReference type="EMBL" id="KAF9792699.1"/>
    </source>
</evidence>
<dbReference type="InterPro" id="IPR034291">
    <property type="entry name" value="TMP_synthase"/>
</dbReference>
<name>A0A9P6HQ37_9AGAM</name>
<dbReference type="Pfam" id="PF02581">
    <property type="entry name" value="TMP-TENI"/>
    <property type="match status" value="1"/>
</dbReference>
<dbReference type="PRINTS" id="PR01099">
    <property type="entry name" value="HYETHTZKNASE"/>
</dbReference>
<dbReference type="GO" id="GO:0009228">
    <property type="term" value="P:thiamine biosynthetic process"/>
    <property type="evidence" value="ECO:0007669"/>
    <property type="project" value="UniProtKB-KW"/>
</dbReference>
<keyword evidence="10" id="KW-0067">ATP-binding</keyword>
<dbReference type="Gene3D" id="3.40.1190.20">
    <property type="match status" value="1"/>
</dbReference>
<evidence type="ECO:0000256" key="10">
    <source>
        <dbReference type="ARBA" id="ARBA00022840"/>
    </source>
</evidence>
<accession>A0A9P6HQ37</accession>
<dbReference type="NCBIfam" id="TIGR00693">
    <property type="entry name" value="thiE"/>
    <property type="match status" value="1"/>
</dbReference>
<keyword evidence="6" id="KW-0808">Transferase</keyword>
<dbReference type="CDD" id="cd00564">
    <property type="entry name" value="TMP_TenI"/>
    <property type="match status" value="1"/>
</dbReference>
<comment type="similarity">
    <text evidence="16">In the C-terminal section; belongs to the Thz kinase family.</text>
</comment>
<dbReference type="PANTHER" id="PTHR20857:SF23">
    <property type="entry name" value="THIAMINE BIOSYNTHETIC BIFUNCTIONAL ENZYME"/>
    <property type="match status" value="1"/>
</dbReference>
<dbReference type="InterPro" id="IPR022998">
    <property type="entry name" value="ThiamineP_synth_TenI"/>
</dbReference>
<dbReference type="InterPro" id="IPR000417">
    <property type="entry name" value="Hyethyz_kinase"/>
</dbReference>
<keyword evidence="20" id="KW-1185">Reference proteome</keyword>
<evidence type="ECO:0000256" key="14">
    <source>
        <dbReference type="ARBA" id="ARBA00047851"/>
    </source>
</evidence>
<dbReference type="SUPFAM" id="SSF53613">
    <property type="entry name" value="Ribokinase-like"/>
    <property type="match status" value="1"/>
</dbReference>
<dbReference type="EMBL" id="WIUZ02000001">
    <property type="protein sequence ID" value="KAF9792699.1"/>
    <property type="molecule type" value="Genomic_DNA"/>
</dbReference>
<dbReference type="InterPro" id="IPR029056">
    <property type="entry name" value="Ribokinase-like"/>
</dbReference>
<comment type="catalytic activity">
    <reaction evidence="1">
        <text>5-(2-hydroxyethyl)-4-methylthiazole + ATP = 4-methyl-5-(2-phosphooxyethyl)-thiazole + ADP + H(+)</text>
        <dbReference type="Rhea" id="RHEA:24212"/>
        <dbReference type="ChEBI" id="CHEBI:15378"/>
        <dbReference type="ChEBI" id="CHEBI:17957"/>
        <dbReference type="ChEBI" id="CHEBI:30616"/>
        <dbReference type="ChEBI" id="CHEBI:58296"/>
        <dbReference type="ChEBI" id="CHEBI:456216"/>
        <dbReference type="EC" id="2.7.1.50"/>
    </reaction>
</comment>
<dbReference type="AlphaFoldDB" id="A0A9P6HQ37"/>
<keyword evidence="8" id="KW-0547">Nucleotide-binding</keyword>
<dbReference type="Gene3D" id="3.20.20.70">
    <property type="entry name" value="Aldolase class I"/>
    <property type="match status" value="1"/>
</dbReference>
<dbReference type="InterPro" id="IPR036206">
    <property type="entry name" value="ThiamineP_synth_sf"/>
</dbReference>
<comment type="cofactor">
    <cofactor evidence="2">
        <name>Mg(2+)</name>
        <dbReference type="ChEBI" id="CHEBI:18420"/>
    </cofactor>
</comment>
<dbReference type="GO" id="GO:0004789">
    <property type="term" value="F:thiamine-phosphate diphosphorylase activity"/>
    <property type="evidence" value="ECO:0007669"/>
    <property type="project" value="UniProtKB-EC"/>
</dbReference>
<comment type="pathway">
    <text evidence="4">Cofactor biosynthesis; thiamine diphosphate biosynthesis; 4-methyl-5-(2-phosphoethyl)-thiazole from 5-(2-hydroxyethyl)-4-methylthiazole: step 1/1.</text>
</comment>
<evidence type="ECO:0000256" key="1">
    <source>
        <dbReference type="ARBA" id="ARBA00001771"/>
    </source>
</evidence>
<dbReference type="GO" id="GO:0005524">
    <property type="term" value="F:ATP binding"/>
    <property type="evidence" value="ECO:0007669"/>
    <property type="project" value="UniProtKB-KW"/>
</dbReference>
<dbReference type="FunFam" id="3.20.20.70:FF:000104">
    <property type="entry name" value="Thiamine biosynthetic bifunctional enzyme"/>
    <property type="match status" value="1"/>
</dbReference>
<evidence type="ECO:0000256" key="6">
    <source>
        <dbReference type="ARBA" id="ARBA00022679"/>
    </source>
</evidence>
<dbReference type="Proteomes" id="UP000736335">
    <property type="component" value="Unassembled WGS sequence"/>
</dbReference>